<dbReference type="InterPro" id="IPR041664">
    <property type="entry name" value="AAA_16"/>
</dbReference>
<evidence type="ECO:0000256" key="1">
    <source>
        <dbReference type="ARBA" id="ARBA00022741"/>
    </source>
</evidence>
<evidence type="ECO:0000259" key="4">
    <source>
        <dbReference type="Pfam" id="PF13191"/>
    </source>
</evidence>
<evidence type="ECO:0000256" key="3">
    <source>
        <dbReference type="SAM" id="MobiDB-lite"/>
    </source>
</evidence>
<feature type="compositionally biased region" description="Basic residues" evidence="3">
    <location>
        <begin position="666"/>
        <end position="675"/>
    </location>
</feature>
<sequence length="721" mass="76095">MADPALLERDDELALVDEMLASAGAGEGRFLLIEGLAGIGKTRVLTEVRRRAGSRKRVLTARGSELEAAFPFGAARQLFEGVMADPELREIALAGAGAAAGDVLGAPTGNTQAGNASFAVLHGLYWLTLNLAEEQPLVLAVDDLQWVDRPSLRFLAYLVRRLEGAPVLLAATLRSSEPGIDPALLAEVVRDAAVESLQPRPLSEEAVGGLIEERLGVAGDEAFVAACHRSTGGNPLLLHQLLVALAADAVSPVEANVDMVRQIAPRAVSRTVLLRLARLPEQAAAVARAAAILGEHAAPDVVAALAGLAPEELVETTGALIKAEILRADPPIGFAHPLVRDAIYQEIPPAERELLHGRAAEVLRDADAPAEHIATQLLLTPARATPWVVETSMAAGYEAISRGAPDGAVAYFQRALDEPPAPDERVAVVGALGIIEAQTSGPGAVEHLREVLESSDDPFARAGVAQILSRTLIFTGAPEEGSAVAAAARDALPDTPEARDIRLGLEAVRVIAAVFGVVDDAQLALLAQHRHPPPDAGVGEKLLASMAVYAWSQTDGTAAECCDAALALLRDGGLSIADDPLTATGAFAVLQFAAHDELLDIWARERAEAYRTGSLLLTSTIHNWYGGALLRRGDLGQAREEFETGHRQFRQWGVQPRSADGERLPPRRPPHRAGRARAGAGTARRAGGARARRDRHVPLAVLRCRPPPRRGTARPGAGTLR</sequence>
<dbReference type="Proteomes" id="UP001058860">
    <property type="component" value="Chromosome"/>
</dbReference>
<dbReference type="InterPro" id="IPR027417">
    <property type="entry name" value="P-loop_NTPase"/>
</dbReference>
<keyword evidence="2" id="KW-0067">ATP-binding</keyword>
<name>A0ABY5PLG0_9ACTN</name>
<proteinExistence type="predicted"/>
<keyword evidence="1" id="KW-0547">Nucleotide-binding</keyword>
<evidence type="ECO:0000256" key="2">
    <source>
        <dbReference type="ARBA" id="ARBA00022840"/>
    </source>
</evidence>
<feature type="region of interest" description="Disordered" evidence="3">
    <location>
        <begin position="650"/>
        <end position="697"/>
    </location>
</feature>
<dbReference type="EMBL" id="CP088295">
    <property type="protein sequence ID" value="UUY05492.1"/>
    <property type="molecule type" value="Genomic_DNA"/>
</dbReference>
<accession>A0ABY5PLG0</accession>
<gene>
    <name evidence="5" type="ORF">LRS13_08230</name>
</gene>
<evidence type="ECO:0000313" key="6">
    <source>
        <dbReference type="Proteomes" id="UP001058860"/>
    </source>
</evidence>
<protein>
    <submittedName>
        <fullName evidence="5">AAA family ATPase</fullName>
    </submittedName>
</protein>
<organism evidence="5 6">
    <name type="scientific">Svornostia abyssi</name>
    <dbReference type="NCBI Taxonomy" id="2898438"/>
    <lineage>
        <taxon>Bacteria</taxon>
        <taxon>Bacillati</taxon>
        <taxon>Actinomycetota</taxon>
        <taxon>Thermoleophilia</taxon>
        <taxon>Solirubrobacterales</taxon>
        <taxon>Baekduiaceae</taxon>
        <taxon>Svornostia</taxon>
    </lineage>
</organism>
<reference evidence="6" key="1">
    <citation type="submission" date="2021-11" db="EMBL/GenBank/DDBJ databases">
        <title>Cultivation dependent microbiological survey of springs from the worlds oldest radium mine currently devoted to the extraction of radon-saturated water.</title>
        <authorList>
            <person name="Kapinusova G."/>
            <person name="Smrhova T."/>
            <person name="Strejcek M."/>
            <person name="Suman J."/>
            <person name="Jani K."/>
            <person name="Pajer P."/>
            <person name="Uhlik O."/>
        </authorList>
    </citation>
    <scope>NUCLEOTIDE SEQUENCE [LARGE SCALE GENOMIC DNA]</scope>
    <source>
        <strain evidence="6">J379</strain>
    </source>
</reference>
<evidence type="ECO:0000313" key="5">
    <source>
        <dbReference type="EMBL" id="UUY05492.1"/>
    </source>
</evidence>
<dbReference type="PANTHER" id="PTHR16305">
    <property type="entry name" value="TESTICULAR SOLUBLE ADENYLYL CYCLASE"/>
    <property type="match status" value="1"/>
</dbReference>
<dbReference type="RefSeq" id="WP_353865947.1">
    <property type="nucleotide sequence ID" value="NZ_CP088295.1"/>
</dbReference>
<feature type="domain" description="Orc1-like AAA ATPase" evidence="4">
    <location>
        <begin position="6"/>
        <end position="169"/>
    </location>
</feature>
<dbReference type="SUPFAM" id="SSF52540">
    <property type="entry name" value="P-loop containing nucleoside triphosphate hydrolases"/>
    <property type="match status" value="1"/>
</dbReference>
<keyword evidence="6" id="KW-1185">Reference proteome</keyword>
<feature type="compositionally biased region" description="Low complexity" evidence="3">
    <location>
        <begin position="676"/>
        <end position="689"/>
    </location>
</feature>
<dbReference type="Pfam" id="PF13191">
    <property type="entry name" value="AAA_16"/>
    <property type="match status" value="1"/>
</dbReference>
<dbReference type="PANTHER" id="PTHR16305:SF35">
    <property type="entry name" value="TRANSCRIPTIONAL ACTIVATOR DOMAIN"/>
    <property type="match status" value="1"/>
</dbReference>